<reference evidence="2" key="1">
    <citation type="submission" date="2018-05" db="EMBL/GenBank/DDBJ databases">
        <title>Leptospira yasudae sp. nov. and Leptospira stimsonii sp. nov., two pathogenic species of the genus Leptospira isolated from environmental sources.</title>
        <authorList>
            <person name="Casanovas-Massana A."/>
            <person name="Hamond C."/>
            <person name="Santos L.A."/>
            <person name="Hacker K.P."/>
            <person name="Balassiano I."/>
            <person name="Medeiros M.A."/>
            <person name="Reis M.G."/>
            <person name="Ko A.I."/>
            <person name="Wunder E.A."/>
        </authorList>
    </citation>
    <scope>NUCLEOTIDE SEQUENCE [LARGE SCALE GENOMIC DNA]</scope>
    <source>
        <strain evidence="2">Yale</strain>
    </source>
</reference>
<evidence type="ECO:0000313" key="2">
    <source>
        <dbReference type="Proteomes" id="UP000265798"/>
    </source>
</evidence>
<organism evidence="1 2">
    <name type="scientific">Leptospira stimsonii</name>
    <dbReference type="NCBI Taxonomy" id="2202203"/>
    <lineage>
        <taxon>Bacteria</taxon>
        <taxon>Pseudomonadati</taxon>
        <taxon>Spirochaetota</taxon>
        <taxon>Spirochaetia</taxon>
        <taxon>Leptospirales</taxon>
        <taxon>Leptospiraceae</taxon>
        <taxon>Leptospira</taxon>
    </lineage>
</organism>
<dbReference type="Gene3D" id="3.10.129.10">
    <property type="entry name" value="Hotdog Thioesterase"/>
    <property type="match status" value="1"/>
</dbReference>
<dbReference type="Proteomes" id="UP000265798">
    <property type="component" value="Unassembled WGS sequence"/>
</dbReference>
<dbReference type="EMBL" id="QHCT01000006">
    <property type="protein sequence ID" value="RHX86966.1"/>
    <property type="molecule type" value="Genomic_DNA"/>
</dbReference>
<evidence type="ECO:0000313" key="1">
    <source>
        <dbReference type="EMBL" id="RHX86966.1"/>
    </source>
</evidence>
<proteinExistence type="predicted"/>
<comment type="caution">
    <text evidence="1">The sequence shown here is derived from an EMBL/GenBank/DDBJ whole genome shotgun (WGS) entry which is preliminary data.</text>
</comment>
<name>A0A396YZR3_9LEPT</name>
<sequence length="292" mass="32983">MYPKQIRPSKNLLSINYVDRSRSSYRQILMKQTSSTFNFESIEINEKYCGPPKSGNGGYIAGIAAKPIQKDAAVIKIKAPGPLNETLYYSLNSSTNGIKLLSKDADVVIAEAQEDPEFFMNVPELNSSILEDIQNPEEEYLGFQRHPFPTCFVCGPQRKQEDGMRIFPAKIPDQAGFTHLHGAFWNPWKDLGDADGKIRNEIVWAALDCPGGFAVSYVDPTMIVLVKLRGRILESLFTEVPYAILSWEIGRNRRQRTPGTAIYRISDRKCVAYSEALWMVPGNWNPENQKEL</sequence>
<protein>
    <submittedName>
        <fullName evidence="1">Uncharacterized protein</fullName>
    </submittedName>
</protein>
<accession>A0A396YZR3</accession>
<dbReference type="AlphaFoldDB" id="A0A396YZR3"/>
<gene>
    <name evidence="1" type="ORF">DLM75_18465</name>
</gene>